<evidence type="ECO:0000313" key="1">
    <source>
        <dbReference type="EMBL" id="MCK8680567.1"/>
    </source>
</evidence>
<organism evidence="1 2">
    <name type="scientific">Streptomyces lichenis</name>
    <dbReference type="NCBI Taxonomy" id="2306967"/>
    <lineage>
        <taxon>Bacteria</taxon>
        <taxon>Bacillati</taxon>
        <taxon>Actinomycetota</taxon>
        <taxon>Actinomycetes</taxon>
        <taxon>Kitasatosporales</taxon>
        <taxon>Streptomycetaceae</taxon>
        <taxon>Streptomyces</taxon>
    </lineage>
</organism>
<comment type="caution">
    <text evidence="1">The sequence shown here is derived from an EMBL/GenBank/DDBJ whole genome shotgun (WGS) entry which is preliminary data.</text>
</comment>
<reference evidence="1 2" key="1">
    <citation type="submission" date="2022-04" db="EMBL/GenBank/DDBJ databases">
        <title>Streptomyces sp. nov. LCR6-01 isolated from Lichen of Dirinaria sp.</title>
        <authorList>
            <person name="Kanchanasin P."/>
            <person name="Tanasupawat S."/>
            <person name="Phongsopitanun W."/>
        </authorList>
    </citation>
    <scope>NUCLEOTIDE SEQUENCE [LARGE SCALE GENOMIC DNA]</scope>
    <source>
        <strain evidence="1 2">LCR6-01</strain>
    </source>
</reference>
<evidence type="ECO:0000313" key="2">
    <source>
        <dbReference type="Proteomes" id="UP001522868"/>
    </source>
</evidence>
<proteinExistence type="predicted"/>
<gene>
    <name evidence="1" type="ORF">M1O15_24860</name>
</gene>
<protein>
    <recommendedName>
        <fullName evidence="3">WXG100 family type VII secretion target</fullName>
    </recommendedName>
</protein>
<accession>A0ABT0IH28</accession>
<sequence length="128" mass="12897">MSLNQAAAGPGGGFSEDLKTDKKAWAEAGSGVIGLKEGIASSLTKLDSGQAGLGDTGGIASAAAQKELYASWKKYVGDVSGRCDALGGLLRRAGHDLAKTDESVKQELDAITARYGDTEPVGGGAKAK</sequence>
<dbReference type="RefSeq" id="WP_248636384.1">
    <property type="nucleotide sequence ID" value="NZ_JALPTH010000028.1"/>
</dbReference>
<dbReference type="Proteomes" id="UP001522868">
    <property type="component" value="Unassembled WGS sequence"/>
</dbReference>
<name>A0ABT0IH28_9ACTN</name>
<keyword evidence="2" id="KW-1185">Reference proteome</keyword>
<dbReference type="EMBL" id="JALPTH010000028">
    <property type="protein sequence ID" value="MCK8680567.1"/>
    <property type="molecule type" value="Genomic_DNA"/>
</dbReference>
<evidence type="ECO:0008006" key="3">
    <source>
        <dbReference type="Google" id="ProtNLM"/>
    </source>
</evidence>